<dbReference type="PANTHER" id="PTHR36435:SF1">
    <property type="entry name" value="CAAX AMINO TERMINAL PROTEASE FAMILY PROTEIN"/>
    <property type="match status" value="1"/>
</dbReference>
<dbReference type="InterPro" id="IPR052710">
    <property type="entry name" value="CAAX_protease"/>
</dbReference>
<dbReference type="STRING" id="1423725.FC19_GL000483"/>
<feature type="transmembrane region" description="Helical" evidence="2">
    <location>
        <begin position="164"/>
        <end position="183"/>
    </location>
</feature>
<dbReference type="EMBL" id="AYZD01000011">
    <property type="protein sequence ID" value="KRM96956.1"/>
    <property type="molecule type" value="Genomic_DNA"/>
</dbReference>
<dbReference type="Pfam" id="PF02517">
    <property type="entry name" value="Rce1-like"/>
    <property type="match status" value="1"/>
</dbReference>
<dbReference type="Proteomes" id="UP000051015">
    <property type="component" value="Unassembled WGS sequence"/>
</dbReference>
<organism evidence="4 5">
    <name type="scientific">Liquorilactobacillus aquaticus DSM 21051</name>
    <dbReference type="NCBI Taxonomy" id="1423725"/>
    <lineage>
        <taxon>Bacteria</taxon>
        <taxon>Bacillati</taxon>
        <taxon>Bacillota</taxon>
        <taxon>Bacilli</taxon>
        <taxon>Lactobacillales</taxon>
        <taxon>Lactobacillaceae</taxon>
        <taxon>Liquorilactobacillus</taxon>
    </lineage>
</organism>
<name>A0A0R2D9D0_9LACO</name>
<feature type="domain" description="CAAX prenyl protease 2/Lysostaphin resistance protein A-like" evidence="3">
    <location>
        <begin position="100"/>
        <end position="199"/>
    </location>
</feature>
<feature type="transmembrane region" description="Helical" evidence="2">
    <location>
        <begin position="188"/>
        <end position="207"/>
    </location>
</feature>
<comment type="similarity">
    <text evidence="1">Belongs to the UPF0177 family.</text>
</comment>
<dbReference type="GO" id="GO:0004175">
    <property type="term" value="F:endopeptidase activity"/>
    <property type="evidence" value="ECO:0007669"/>
    <property type="project" value="UniProtKB-ARBA"/>
</dbReference>
<evidence type="ECO:0000313" key="5">
    <source>
        <dbReference type="Proteomes" id="UP000051015"/>
    </source>
</evidence>
<keyword evidence="2" id="KW-0812">Transmembrane</keyword>
<dbReference type="PATRIC" id="fig|1423725.3.peg.496"/>
<dbReference type="GO" id="GO:0080120">
    <property type="term" value="P:CAAX-box protein maturation"/>
    <property type="evidence" value="ECO:0007669"/>
    <property type="project" value="UniProtKB-ARBA"/>
</dbReference>
<dbReference type="AlphaFoldDB" id="A0A0R2D9D0"/>
<comment type="caution">
    <text evidence="4">The sequence shown here is derived from an EMBL/GenBank/DDBJ whole genome shotgun (WGS) entry which is preliminary data.</text>
</comment>
<keyword evidence="5" id="KW-1185">Reference proteome</keyword>
<dbReference type="RefSeq" id="WP_057875529.1">
    <property type="nucleotide sequence ID" value="NZ_AYZD01000011.1"/>
</dbReference>
<evidence type="ECO:0000256" key="1">
    <source>
        <dbReference type="ARBA" id="ARBA00009067"/>
    </source>
</evidence>
<keyword evidence="2" id="KW-1133">Transmembrane helix</keyword>
<reference evidence="4 5" key="1">
    <citation type="journal article" date="2015" name="Genome Announc.">
        <title>Expanding the biotechnology potential of lactobacilli through comparative genomics of 213 strains and associated genera.</title>
        <authorList>
            <person name="Sun Z."/>
            <person name="Harris H.M."/>
            <person name="McCann A."/>
            <person name="Guo C."/>
            <person name="Argimon S."/>
            <person name="Zhang W."/>
            <person name="Yang X."/>
            <person name="Jeffery I.B."/>
            <person name="Cooney J.C."/>
            <person name="Kagawa T.F."/>
            <person name="Liu W."/>
            <person name="Song Y."/>
            <person name="Salvetti E."/>
            <person name="Wrobel A."/>
            <person name="Rasinkangas P."/>
            <person name="Parkhill J."/>
            <person name="Rea M.C."/>
            <person name="O'Sullivan O."/>
            <person name="Ritari J."/>
            <person name="Douillard F.P."/>
            <person name="Paul Ross R."/>
            <person name="Yang R."/>
            <person name="Briner A.E."/>
            <person name="Felis G.E."/>
            <person name="de Vos W.M."/>
            <person name="Barrangou R."/>
            <person name="Klaenhammer T.R."/>
            <person name="Caufield P.W."/>
            <person name="Cui Y."/>
            <person name="Zhang H."/>
            <person name="O'Toole P.W."/>
        </authorList>
    </citation>
    <scope>NUCLEOTIDE SEQUENCE [LARGE SCALE GENOMIC DNA]</scope>
    <source>
        <strain evidence="4 5">DSM 21051</strain>
    </source>
</reference>
<feature type="transmembrane region" description="Helical" evidence="2">
    <location>
        <begin position="97"/>
        <end position="118"/>
    </location>
</feature>
<dbReference type="OrthoDB" id="2311705at2"/>
<feature type="transmembrane region" description="Helical" evidence="2">
    <location>
        <begin position="219"/>
        <end position="240"/>
    </location>
</feature>
<feature type="transmembrane region" description="Helical" evidence="2">
    <location>
        <begin position="12"/>
        <end position="29"/>
    </location>
</feature>
<evidence type="ECO:0000256" key="2">
    <source>
        <dbReference type="SAM" id="Phobius"/>
    </source>
</evidence>
<sequence length="254" mass="29038">MKIKKNNLKEVLIFIIFSMLLLKLLRWFVSEKLSDYWDIMFFSELFILITVSIVNGLYFKIKIETKSRYLKTGLLLSIPALIPAIANYFQIKQLPTWSLGIKLIVLSLLVGSFEELLFRGILLRSLLIKWNNLQHGPLLALTVSSMFFGAVHLINLTHQSLPATLFQVEFAFSLGMLLGGIYLRTHNLFLCIFLHALIDSGAFLSNWMNNSAAMQIPTIWMLAAGIIVFAPYYLLGVFYVRPSKRKSILNESQI</sequence>
<feature type="transmembrane region" description="Helical" evidence="2">
    <location>
        <begin position="41"/>
        <end position="61"/>
    </location>
</feature>
<accession>A0A0R2D9D0</accession>
<feature type="transmembrane region" description="Helical" evidence="2">
    <location>
        <begin position="138"/>
        <end position="158"/>
    </location>
</feature>
<proteinExistence type="inferred from homology"/>
<dbReference type="PANTHER" id="PTHR36435">
    <property type="entry name" value="SLR1288 PROTEIN"/>
    <property type="match status" value="1"/>
</dbReference>
<feature type="transmembrane region" description="Helical" evidence="2">
    <location>
        <begin position="73"/>
        <end position="91"/>
    </location>
</feature>
<keyword evidence="2" id="KW-0472">Membrane</keyword>
<protein>
    <recommendedName>
        <fullName evidence="3">CAAX prenyl protease 2/Lysostaphin resistance protein A-like domain-containing protein</fullName>
    </recommendedName>
</protein>
<evidence type="ECO:0000313" key="4">
    <source>
        <dbReference type="EMBL" id="KRM96956.1"/>
    </source>
</evidence>
<evidence type="ECO:0000259" key="3">
    <source>
        <dbReference type="Pfam" id="PF02517"/>
    </source>
</evidence>
<dbReference type="InterPro" id="IPR003675">
    <property type="entry name" value="Rce1/LyrA-like_dom"/>
</dbReference>
<gene>
    <name evidence="4" type="ORF">FC19_GL000483</name>
</gene>